<proteinExistence type="predicted"/>
<evidence type="ECO:0000313" key="2">
    <source>
        <dbReference type="EMBL" id="EFW29095.1"/>
    </source>
</evidence>
<dbReference type="AlphaFoldDB" id="E7N454"/>
<organism evidence="2 3">
    <name type="scientific">Selenomonas artemidis F0399</name>
    <dbReference type="NCBI Taxonomy" id="749551"/>
    <lineage>
        <taxon>Bacteria</taxon>
        <taxon>Bacillati</taxon>
        <taxon>Bacillota</taxon>
        <taxon>Negativicutes</taxon>
        <taxon>Selenomonadales</taxon>
        <taxon>Selenomonadaceae</taxon>
        <taxon>Selenomonas</taxon>
    </lineage>
</organism>
<feature type="transmembrane region" description="Helical" evidence="1">
    <location>
        <begin position="12"/>
        <end position="31"/>
    </location>
</feature>
<keyword evidence="1" id="KW-0472">Membrane</keyword>
<keyword evidence="3" id="KW-1185">Reference proteome</keyword>
<dbReference type="STRING" id="749551.HMPREF9555_01795"/>
<sequence length="197" mass="21934">MKTVIEKITRKQIIIAVLCVLVLIVVGALVYCYHAHTQETLRQAQVMTEEQARDADTLRERLRISEGQAQQLARAVERAQEGKVQPVAHVTVTAPTVERAAAQVQERINKHDTTLPAEALEKTDRTVVAPQPDNKDYQVGVYKINLDKRRKIKAGVTQIDSRTYWSAGLQVGRWEALAHGQGGDVKGGSVIYTVAEW</sequence>
<dbReference type="HOGENOM" id="CLU_119490_0_0_9"/>
<keyword evidence="1" id="KW-0812">Transmembrane</keyword>
<accession>E7N454</accession>
<comment type="caution">
    <text evidence="2">The sequence shown here is derived from an EMBL/GenBank/DDBJ whole genome shotgun (WGS) entry which is preliminary data.</text>
</comment>
<reference evidence="2 3" key="1">
    <citation type="submission" date="2010-08" db="EMBL/GenBank/DDBJ databases">
        <authorList>
            <person name="Weinstock G."/>
            <person name="Sodergren E."/>
            <person name="Clifton S."/>
            <person name="Fulton L."/>
            <person name="Fulton B."/>
            <person name="Courtney L."/>
            <person name="Fronick C."/>
            <person name="Harrison M."/>
            <person name="Strong C."/>
            <person name="Farmer C."/>
            <person name="Delahaunty K."/>
            <person name="Markovic C."/>
            <person name="Hall O."/>
            <person name="Minx P."/>
            <person name="Tomlinson C."/>
            <person name="Mitreva M."/>
            <person name="Hou S."/>
            <person name="Chen J."/>
            <person name="Wollam A."/>
            <person name="Pepin K.H."/>
            <person name="Johnson M."/>
            <person name="Bhonagiri V."/>
            <person name="Zhang X."/>
            <person name="Suruliraj S."/>
            <person name="Warren W."/>
            <person name="Chinwalla A."/>
            <person name="Mardis E.R."/>
            <person name="Wilson R.K."/>
        </authorList>
    </citation>
    <scope>NUCLEOTIDE SEQUENCE [LARGE SCALE GENOMIC DNA]</scope>
    <source>
        <strain evidence="2 3">F0399</strain>
    </source>
</reference>
<dbReference type="Proteomes" id="UP000004633">
    <property type="component" value="Unassembled WGS sequence"/>
</dbReference>
<evidence type="ECO:0000313" key="3">
    <source>
        <dbReference type="Proteomes" id="UP000004633"/>
    </source>
</evidence>
<gene>
    <name evidence="2" type="ORF">HMPREF9555_01795</name>
</gene>
<dbReference type="EMBL" id="AECV01000041">
    <property type="protein sequence ID" value="EFW29095.1"/>
    <property type="molecule type" value="Genomic_DNA"/>
</dbReference>
<evidence type="ECO:0000256" key="1">
    <source>
        <dbReference type="SAM" id="Phobius"/>
    </source>
</evidence>
<name>E7N454_9FIRM</name>
<keyword evidence="1" id="KW-1133">Transmembrane helix</keyword>
<protein>
    <submittedName>
        <fullName evidence="2">Uncharacterized protein</fullName>
    </submittedName>
</protein>